<dbReference type="OrthoDB" id="9790793at2"/>
<organism evidence="12 13">
    <name type="scientific">Clostridium liquoris</name>
    <dbReference type="NCBI Taxonomy" id="1289519"/>
    <lineage>
        <taxon>Bacteria</taxon>
        <taxon>Bacillati</taxon>
        <taxon>Bacillota</taxon>
        <taxon>Clostridia</taxon>
        <taxon>Eubacteriales</taxon>
        <taxon>Clostridiaceae</taxon>
        <taxon>Clostridium</taxon>
    </lineage>
</organism>
<gene>
    <name evidence="8 12" type="primary">aroQ</name>
    <name evidence="12" type="ORF">CLLI_13670</name>
</gene>
<evidence type="ECO:0000256" key="6">
    <source>
        <dbReference type="ARBA" id="ARBA00023141"/>
    </source>
</evidence>
<name>A0A2T0B4G8_9CLOT</name>
<protein>
    <recommendedName>
        <fullName evidence="5 8">3-dehydroquinate dehydratase</fullName>
        <shortName evidence="8">3-dehydroquinase</shortName>
        <ecNumber evidence="5 8">4.2.1.10</ecNumber>
    </recommendedName>
    <alternativeName>
        <fullName evidence="8">Type II DHQase</fullName>
    </alternativeName>
</protein>
<evidence type="ECO:0000313" key="13">
    <source>
        <dbReference type="Proteomes" id="UP000239706"/>
    </source>
</evidence>
<feature type="binding site" evidence="8 10">
    <location>
        <position position="113"/>
    </location>
    <ligand>
        <name>substrate</name>
    </ligand>
</feature>
<dbReference type="GO" id="GO:0009423">
    <property type="term" value="P:chorismate biosynthetic process"/>
    <property type="evidence" value="ECO:0007669"/>
    <property type="project" value="UniProtKB-UniRule"/>
</dbReference>
<keyword evidence="8" id="KW-0028">Amino-acid biosynthesis</keyword>
<evidence type="ECO:0000256" key="8">
    <source>
        <dbReference type="HAMAP-Rule" id="MF_00169"/>
    </source>
</evidence>
<comment type="subunit">
    <text evidence="4 8">Homododecamer.</text>
</comment>
<evidence type="ECO:0000256" key="11">
    <source>
        <dbReference type="PIRSR" id="PIRSR001399-3"/>
    </source>
</evidence>
<dbReference type="PIRSF" id="PIRSF001399">
    <property type="entry name" value="DHquinase_II"/>
    <property type="match status" value="1"/>
</dbReference>
<dbReference type="UniPathway" id="UPA00053">
    <property type="reaction ID" value="UER00086"/>
</dbReference>
<dbReference type="EMBL" id="PVXO01000036">
    <property type="protein sequence ID" value="PRR78785.1"/>
    <property type="molecule type" value="Genomic_DNA"/>
</dbReference>
<dbReference type="NCBIfam" id="NF003807">
    <property type="entry name" value="PRK05395.1-4"/>
    <property type="match status" value="1"/>
</dbReference>
<dbReference type="GO" id="GO:0003855">
    <property type="term" value="F:3-dehydroquinate dehydratase activity"/>
    <property type="evidence" value="ECO:0007669"/>
    <property type="project" value="UniProtKB-UniRule"/>
</dbReference>
<reference evidence="12 13" key="1">
    <citation type="submission" date="2018-03" db="EMBL/GenBank/DDBJ databases">
        <title>Genome sequence of Clostridium liquoris DSM 100320.</title>
        <authorList>
            <person name="Poehlein A."/>
            <person name="Daniel R."/>
        </authorList>
    </citation>
    <scope>NUCLEOTIDE SEQUENCE [LARGE SCALE GENOMIC DNA]</scope>
    <source>
        <strain evidence="12 13">DSM 100320</strain>
    </source>
</reference>
<dbReference type="InterPro" id="IPR001874">
    <property type="entry name" value="DHquinase_II"/>
</dbReference>
<feature type="active site" description="Proton acceptor" evidence="8 9">
    <location>
        <position position="25"/>
    </location>
</feature>
<feature type="binding site" evidence="8 10">
    <location>
        <position position="82"/>
    </location>
    <ligand>
        <name>substrate</name>
    </ligand>
</feature>
<dbReference type="GO" id="GO:0019631">
    <property type="term" value="P:quinate catabolic process"/>
    <property type="evidence" value="ECO:0007669"/>
    <property type="project" value="TreeGrafter"/>
</dbReference>
<dbReference type="HAMAP" id="MF_00169">
    <property type="entry name" value="AroQ"/>
    <property type="match status" value="1"/>
</dbReference>
<dbReference type="AlphaFoldDB" id="A0A2T0B4G8"/>
<comment type="catalytic activity">
    <reaction evidence="1 8">
        <text>3-dehydroquinate = 3-dehydroshikimate + H2O</text>
        <dbReference type="Rhea" id="RHEA:21096"/>
        <dbReference type="ChEBI" id="CHEBI:15377"/>
        <dbReference type="ChEBI" id="CHEBI:16630"/>
        <dbReference type="ChEBI" id="CHEBI:32364"/>
        <dbReference type="EC" id="4.2.1.10"/>
    </reaction>
</comment>
<dbReference type="NCBIfam" id="TIGR01088">
    <property type="entry name" value="aroQ"/>
    <property type="match status" value="1"/>
</dbReference>
<dbReference type="SUPFAM" id="SSF52304">
    <property type="entry name" value="Type II 3-dehydroquinate dehydratase"/>
    <property type="match status" value="1"/>
</dbReference>
<comment type="similarity">
    <text evidence="3 8">Belongs to the type-II 3-dehydroquinase family.</text>
</comment>
<dbReference type="PROSITE" id="PS01029">
    <property type="entry name" value="DEHYDROQUINASE_II"/>
    <property type="match status" value="1"/>
</dbReference>
<comment type="function">
    <text evidence="8">Catalyzes a trans-dehydration via an enolate intermediate.</text>
</comment>
<keyword evidence="7 8" id="KW-0456">Lyase</keyword>
<dbReference type="CDD" id="cd00466">
    <property type="entry name" value="DHQase_II"/>
    <property type="match status" value="1"/>
</dbReference>
<evidence type="ECO:0000313" key="12">
    <source>
        <dbReference type="EMBL" id="PRR78785.1"/>
    </source>
</evidence>
<feature type="binding site" evidence="8 10">
    <location>
        <begin position="103"/>
        <end position="104"/>
    </location>
    <ligand>
        <name>substrate</name>
    </ligand>
</feature>
<dbReference type="InterPro" id="IPR036441">
    <property type="entry name" value="DHquinase_II_sf"/>
</dbReference>
<evidence type="ECO:0000256" key="1">
    <source>
        <dbReference type="ARBA" id="ARBA00001864"/>
    </source>
</evidence>
<sequence length="149" mass="16697">MDSIKILVINGPNLNLLGVREKNIYGSLNLEEMNKKIQEEFKHSNVEIEFFQSNMEGEIITKIGNSIGNFSGIVINPGAYSHYSIGILDAIRSIDIPVVEVHLTNIYNREEYRRKSVTAEGCKGIISGFGYYGYIMAIHALLDSILNNN</sequence>
<evidence type="ECO:0000256" key="10">
    <source>
        <dbReference type="PIRSR" id="PIRSR001399-2"/>
    </source>
</evidence>
<accession>A0A2T0B4G8</accession>
<feature type="active site" description="Proton donor" evidence="8 9">
    <location>
        <position position="102"/>
    </location>
</feature>
<dbReference type="Pfam" id="PF01220">
    <property type="entry name" value="DHquinase_II"/>
    <property type="match status" value="1"/>
</dbReference>
<feature type="binding site" evidence="8 10">
    <location>
        <position position="76"/>
    </location>
    <ligand>
        <name>substrate</name>
    </ligand>
</feature>
<feature type="site" description="Transition state stabilizer" evidence="8 11">
    <location>
        <position position="20"/>
    </location>
</feature>
<proteinExistence type="inferred from homology"/>
<dbReference type="Proteomes" id="UP000239706">
    <property type="component" value="Unassembled WGS sequence"/>
</dbReference>
<dbReference type="NCBIfam" id="NF003806">
    <property type="entry name" value="PRK05395.1-3"/>
    <property type="match status" value="1"/>
</dbReference>
<dbReference type="EC" id="4.2.1.10" evidence="5 8"/>
<dbReference type="NCBIfam" id="NF003805">
    <property type="entry name" value="PRK05395.1-2"/>
    <property type="match status" value="1"/>
</dbReference>
<dbReference type="PANTHER" id="PTHR21272:SF3">
    <property type="entry name" value="CATABOLIC 3-DEHYDROQUINASE"/>
    <property type="match status" value="1"/>
</dbReference>
<comment type="caution">
    <text evidence="12">The sequence shown here is derived from an EMBL/GenBank/DDBJ whole genome shotgun (WGS) entry which is preliminary data.</text>
</comment>
<dbReference type="GO" id="GO:0008652">
    <property type="term" value="P:amino acid biosynthetic process"/>
    <property type="evidence" value="ECO:0007669"/>
    <property type="project" value="UniProtKB-KW"/>
</dbReference>
<evidence type="ECO:0000256" key="5">
    <source>
        <dbReference type="ARBA" id="ARBA00012060"/>
    </source>
</evidence>
<dbReference type="GO" id="GO:0009073">
    <property type="term" value="P:aromatic amino acid family biosynthetic process"/>
    <property type="evidence" value="ECO:0007669"/>
    <property type="project" value="UniProtKB-KW"/>
</dbReference>
<comment type="pathway">
    <text evidence="2 8">Metabolic intermediate biosynthesis; chorismate biosynthesis; chorismate from D-erythrose 4-phosphate and phosphoenolpyruvate: step 3/7.</text>
</comment>
<keyword evidence="13" id="KW-1185">Reference proteome</keyword>
<evidence type="ECO:0000256" key="4">
    <source>
        <dbReference type="ARBA" id="ARBA00011193"/>
    </source>
</evidence>
<evidence type="ECO:0000256" key="3">
    <source>
        <dbReference type="ARBA" id="ARBA00011037"/>
    </source>
</evidence>
<evidence type="ECO:0000256" key="9">
    <source>
        <dbReference type="PIRSR" id="PIRSR001399-1"/>
    </source>
</evidence>
<evidence type="ECO:0000256" key="7">
    <source>
        <dbReference type="ARBA" id="ARBA00023239"/>
    </source>
</evidence>
<dbReference type="Gene3D" id="3.40.50.9100">
    <property type="entry name" value="Dehydroquinase, class II"/>
    <property type="match status" value="1"/>
</dbReference>
<dbReference type="PANTHER" id="PTHR21272">
    <property type="entry name" value="CATABOLIC 3-DEHYDROQUINASE"/>
    <property type="match status" value="1"/>
</dbReference>
<keyword evidence="6 8" id="KW-0057">Aromatic amino acid biosynthesis</keyword>
<evidence type="ECO:0000256" key="2">
    <source>
        <dbReference type="ARBA" id="ARBA00004902"/>
    </source>
</evidence>
<dbReference type="InterPro" id="IPR018509">
    <property type="entry name" value="DHquinase_II_CS"/>
</dbReference>
<feature type="binding site" evidence="8 10">
    <location>
        <position position="89"/>
    </location>
    <ligand>
        <name>substrate</name>
    </ligand>
</feature>